<sequence>MFWRRGRDAPDDSPSTASEAGLHGHDKPPESEQREALVKEETRSLASGNEKSAAQASTTWPPGRSPDSSKPASLRRDRDGRQSALKPWLPEVTLLVAAAGLLAAVFAVVCSQNGRLQRDWRLPITLNSLANLVSTLFRAAVVAVAAEMICQAKWTWFWSDRRSTRRMADLQHFDSGSRGLLGSLQLVRTVALRSPSTLVAVFVIVSSFAVGPFVQQAIKTREGTVEVGKSAVISTAQPANVSYWFFQAATTSNSSKVVSVAYYMRPSARIALQTALQNPRGDDSSAWFSCATGNCTFYGLESGAPIESAEAVHSSKEMTHATTGICNVCTDVSSLITRERPPRSISGTVRMTLPNGMALDTLESASGMVFAPGDLSWATPGREKFQDEPTAVSCSLYLCLKSYSGIVQNGQLIERLISSEPMVHNERYKGDNPYEGQGSFVAVRSPCVVNGRNFTAADIAGGENLRWYEANRLCVYSVGWLLAKELGRLLDGAFNETCEWRNQLGESLRCRESFWLCKFWAQGQAEARTISDRMSWTADALTNQLRRGLGRTQGSDSDVKGRALEYATFFVIDAEWLLFPALLLLLEAALLGLMIGRSWRCRGEEAVWKSSVLPLLYYRDRFAGVEENEGELRPLMTTQEMEKDAESVSVRFSRWREGDSGDGTRLRHITVRIGPIFLVSVRRASAHVSRYHAPRFNNSGTEITISSTKMPPSIVNGSSALPKVLCLHGGGTSARIFGIQLARLTRELSAHFEFVYLDAPIKTGPGPGVLPFFEGCDPFFRWVSDDPATPAAEFQAQKDRAMALLKDFVRENGPFAGLVGFSQGARAAASLLLEEQREPFFGGRVFGLFICGTFPPFVPCEDVVIAAPTVHVIGLEDPWEPDSEELLGLCAKEGPRRVVRFPEGHHLPTSKETIAQISKLLLGIYRENVASAEGP</sequence>
<name>A0A8H6ND61_9PEZI</name>
<keyword evidence="2" id="KW-1133">Transmembrane helix</keyword>
<feature type="region of interest" description="Disordered" evidence="1">
    <location>
        <begin position="1"/>
        <end position="82"/>
    </location>
</feature>
<dbReference type="SUPFAM" id="SSF53474">
    <property type="entry name" value="alpha/beta-Hydrolases"/>
    <property type="match status" value="1"/>
</dbReference>
<feature type="compositionally biased region" description="Polar residues" evidence="1">
    <location>
        <begin position="44"/>
        <end position="71"/>
    </location>
</feature>
<proteinExistence type="predicted"/>
<dbReference type="Gene3D" id="3.40.50.1820">
    <property type="entry name" value="alpha/beta hydrolase"/>
    <property type="match status" value="1"/>
</dbReference>
<keyword evidence="5" id="KW-1185">Reference proteome</keyword>
<dbReference type="InterPro" id="IPR005645">
    <property type="entry name" value="FSH-like_dom"/>
</dbReference>
<dbReference type="InterPro" id="IPR029058">
    <property type="entry name" value="AB_hydrolase_fold"/>
</dbReference>
<accession>A0A8H6ND61</accession>
<evidence type="ECO:0000313" key="5">
    <source>
        <dbReference type="Proteomes" id="UP000654918"/>
    </source>
</evidence>
<evidence type="ECO:0000313" key="4">
    <source>
        <dbReference type="EMBL" id="KAF6828256.1"/>
    </source>
</evidence>
<dbReference type="Pfam" id="PF03959">
    <property type="entry name" value="FSH1"/>
    <property type="match status" value="1"/>
</dbReference>
<feature type="transmembrane region" description="Helical" evidence="2">
    <location>
        <begin position="88"/>
        <end position="109"/>
    </location>
</feature>
<dbReference type="AlphaFoldDB" id="A0A8H6ND61"/>
<dbReference type="Proteomes" id="UP000654918">
    <property type="component" value="Unassembled WGS sequence"/>
</dbReference>
<dbReference type="Pfam" id="PF11374">
    <property type="entry name" value="DUF3176"/>
    <property type="match status" value="1"/>
</dbReference>
<reference evidence="4" key="1">
    <citation type="journal article" date="2020" name="Phytopathology">
        <title>Genome Sequence Resources of Colletotrichum truncatum, C. plurivorum, C. musicola, and C. sojae: Four Species Pathogenic to Soybean (Glycine max).</title>
        <authorList>
            <person name="Rogerio F."/>
            <person name="Boufleur T.R."/>
            <person name="Ciampi-Guillardi M."/>
            <person name="Sukno S.A."/>
            <person name="Thon M.R."/>
            <person name="Massola Junior N.S."/>
            <person name="Baroncelli R."/>
        </authorList>
    </citation>
    <scope>NUCLEOTIDE SEQUENCE</scope>
    <source>
        <strain evidence="4">LFN00145</strain>
    </source>
</reference>
<evidence type="ECO:0000256" key="2">
    <source>
        <dbReference type="SAM" id="Phobius"/>
    </source>
</evidence>
<feature type="compositionally biased region" description="Basic and acidic residues" evidence="1">
    <location>
        <begin position="22"/>
        <end position="43"/>
    </location>
</feature>
<comment type="caution">
    <text evidence="4">The sequence shown here is derived from an EMBL/GenBank/DDBJ whole genome shotgun (WGS) entry which is preliminary data.</text>
</comment>
<feature type="transmembrane region" description="Helical" evidence="2">
    <location>
        <begin position="129"/>
        <end position="157"/>
    </location>
</feature>
<dbReference type="PANTHER" id="PTHR35394:SF5">
    <property type="entry name" value="DUF3176 DOMAIN-CONTAINING PROTEIN"/>
    <property type="match status" value="1"/>
</dbReference>
<dbReference type="EMBL" id="WIGO01000125">
    <property type="protein sequence ID" value="KAF6828256.1"/>
    <property type="molecule type" value="Genomic_DNA"/>
</dbReference>
<evidence type="ECO:0000256" key="1">
    <source>
        <dbReference type="SAM" id="MobiDB-lite"/>
    </source>
</evidence>
<feature type="domain" description="Serine hydrolase" evidence="3">
    <location>
        <begin position="722"/>
        <end position="916"/>
    </location>
</feature>
<keyword evidence="2" id="KW-0472">Membrane</keyword>
<protein>
    <recommendedName>
        <fullName evidence="3">Serine hydrolase domain-containing protein</fullName>
    </recommendedName>
</protein>
<dbReference type="InterPro" id="IPR021514">
    <property type="entry name" value="DUF3176"/>
</dbReference>
<dbReference type="PANTHER" id="PTHR35394">
    <property type="entry name" value="DUF3176 DOMAIN-CONTAINING PROTEIN"/>
    <property type="match status" value="1"/>
</dbReference>
<evidence type="ECO:0000259" key="3">
    <source>
        <dbReference type="Pfam" id="PF03959"/>
    </source>
</evidence>
<organism evidence="4 5">
    <name type="scientific">Colletotrichum plurivorum</name>
    <dbReference type="NCBI Taxonomy" id="2175906"/>
    <lineage>
        <taxon>Eukaryota</taxon>
        <taxon>Fungi</taxon>
        <taxon>Dikarya</taxon>
        <taxon>Ascomycota</taxon>
        <taxon>Pezizomycotina</taxon>
        <taxon>Sordariomycetes</taxon>
        <taxon>Hypocreomycetidae</taxon>
        <taxon>Glomerellales</taxon>
        <taxon>Glomerellaceae</taxon>
        <taxon>Colletotrichum</taxon>
        <taxon>Colletotrichum orchidearum species complex</taxon>
    </lineage>
</organism>
<feature type="compositionally biased region" description="Basic and acidic residues" evidence="1">
    <location>
        <begin position="1"/>
        <end position="10"/>
    </location>
</feature>
<feature type="transmembrane region" description="Helical" evidence="2">
    <location>
        <begin position="197"/>
        <end position="214"/>
    </location>
</feature>
<keyword evidence="2" id="KW-0812">Transmembrane</keyword>
<gene>
    <name evidence="4" type="ORF">CPLU01_08629</name>
</gene>